<organism evidence="2 3">
    <name type="scientific">Photobacterium rosenbergii</name>
    <dbReference type="NCBI Taxonomy" id="294936"/>
    <lineage>
        <taxon>Bacteria</taxon>
        <taxon>Pseudomonadati</taxon>
        <taxon>Pseudomonadota</taxon>
        <taxon>Gammaproteobacteria</taxon>
        <taxon>Vibrionales</taxon>
        <taxon>Vibrionaceae</taxon>
        <taxon>Photobacterium</taxon>
    </lineage>
</organism>
<dbReference type="OrthoDB" id="5866822at2"/>
<dbReference type="Proteomes" id="UP000241346">
    <property type="component" value="Unassembled WGS sequence"/>
</dbReference>
<name>A0A2T3N6W2_9GAMM</name>
<evidence type="ECO:0000256" key="1">
    <source>
        <dbReference type="SAM" id="SignalP"/>
    </source>
</evidence>
<protein>
    <submittedName>
        <fullName evidence="2">Uncharacterized protein</fullName>
    </submittedName>
</protein>
<reference evidence="2 3" key="1">
    <citation type="submission" date="2018-03" db="EMBL/GenBank/DDBJ databases">
        <title>Whole genome sequencing of Histamine producing bacteria.</title>
        <authorList>
            <person name="Butler K."/>
        </authorList>
    </citation>
    <scope>NUCLEOTIDE SEQUENCE [LARGE SCALE GENOMIC DNA]</scope>
    <source>
        <strain evidence="2 3">DSM 19138</strain>
    </source>
</reference>
<evidence type="ECO:0000313" key="2">
    <source>
        <dbReference type="EMBL" id="PSW08553.1"/>
    </source>
</evidence>
<dbReference type="RefSeq" id="WP_107300527.1">
    <property type="nucleotide sequence ID" value="NZ_PYMB01000020.1"/>
</dbReference>
<evidence type="ECO:0000313" key="3">
    <source>
        <dbReference type="Proteomes" id="UP000241346"/>
    </source>
</evidence>
<dbReference type="AlphaFoldDB" id="A0A2T3N6W2"/>
<gene>
    <name evidence="2" type="ORF">C9J01_23310</name>
</gene>
<feature type="signal peptide" evidence="1">
    <location>
        <begin position="1"/>
        <end position="18"/>
    </location>
</feature>
<sequence>MKKLLVSIISVLSINAHALEHSEINDARIPGIKTAVEAYNAEFSQAYSPLLADVESIGSSIGEMINTAVITGNQSRMLSNCSLNATGIATRQTTADVALDAEQLMSDTQYHFWGSYSPTVEQQLVGISKYLSIKAPQSGLSLATPNGSQWFDLEQEEVKSSEGWQAMDQYQDGTRFVVGIGLMDDLIRDNSHYIYAEKINGEVIFIDGQTNLSTDIEPTYLTDKFDFSHLNIPLVTGLMFWALEPTS</sequence>
<proteinExistence type="predicted"/>
<dbReference type="EMBL" id="PYMB01000020">
    <property type="protein sequence ID" value="PSW08553.1"/>
    <property type="molecule type" value="Genomic_DNA"/>
</dbReference>
<accession>A0A2T3N6W2</accession>
<keyword evidence="1" id="KW-0732">Signal</keyword>
<feature type="chain" id="PRO_5015399836" evidence="1">
    <location>
        <begin position="19"/>
        <end position="247"/>
    </location>
</feature>
<comment type="caution">
    <text evidence="2">The sequence shown here is derived from an EMBL/GenBank/DDBJ whole genome shotgun (WGS) entry which is preliminary data.</text>
</comment>